<feature type="transmembrane region" description="Helical" evidence="1">
    <location>
        <begin position="535"/>
        <end position="555"/>
    </location>
</feature>
<feature type="transmembrane region" description="Helical" evidence="1">
    <location>
        <begin position="596"/>
        <end position="619"/>
    </location>
</feature>
<accession>A0A5C5Z8M9</accession>
<name>A0A5C5Z8M9_9BACT</name>
<feature type="transmembrane region" description="Helical" evidence="1">
    <location>
        <begin position="87"/>
        <end position="110"/>
    </location>
</feature>
<gene>
    <name evidence="2" type="ORF">CA13_50260</name>
</gene>
<feature type="transmembrane region" description="Helical" evidence="1">
    <location>
        <begin position="252"/>
        <end position="271"/>
    </location>
</feature>
<organism evidence="2 3">
    <name type="scientific">Novipirellula herctigrandis</name>
    <dbReference type="NCBI Taxonomy" id="2527986"/>
    <lineage>
        <taxon>Bacteria</taxon>
        <taxon>Pseudomonadati</taxon>
        <taxon>Planctomycetota</taxon>
        <taxon>Planctomycetia</taxon>
        <taxon>Pirellulales</taxon>
        <taxon>Pirellulaceae</taxon>
        <taxon>Novipirellula</taxon>
    </lineage>
</organism>
<feature type="transmembrane region" description="Helical" evidence="1">
    <location>
        <begin position="283"/>
        <end position="303"/>
    </location>
</feature>
<keyword evidence="1" id="KW-0812">Transmembrane</keyword>
<feature type="transmembrane region" description="Helical" evidence="1">
    <location>
        <begin position="388"/>
        <end position="410"/>
    </location>
</feature>
<keyword evidence="3" id="KW-1185">Reference proteome</keyword>
<dbReference type="OrthoDB" id="283260at2"/>
<feature type="transmembrane region" description="Helical" evidence="1">
    <location>
        <begin position="625"/>
        <end position="651"/>
    </location>
</feature>
<comment type="caution">
    <text evidence="2">The sequence shown here is derived from an EMBL/GenBank/DDBJ whole genome shotgun (WGS) entry which is preliminary data.</text>
</comment>
<feature type="transmembrane region" description="Helical" evidence="1">
    <location>
        <begin position="561"/>
        <end position="584"/>
    </location>
</feature>
<proteinExistence type="predicted"/>
<feature type="transmembrane region" description="Helical" evidence="1">
    <location>
        <begin position="219"/>
        <end position="240"/>
    </location>
</feature>
<dbReference type="EMBL" id="SJPJ01000001">
    <property type="protein sequence ID" value="TWT83560.1"/>
    <property type="molecule type" value="Genomic_DNA"/>
</dbReference>
<dbReference type="AlphaFoldDB" id="A0A5C5Z8M9"/>
<sequence>MQSHVILDPLVNSNNHFAMPENHVPPQAWLLRAFDPPANPNVSRKSFLLGIGGLGAIFCALATFLPGVQWLVEDSSPFARTFYPGMIAGQIIVCPLIALFSLCIVTAVLWHGRVLIRFSAALFSIFFGTFTLFLVWMPESPDPNVSALLFQSTIVAFLSIASIAIVFQWWTPWSASQFRGHFEPIRPMGIQAIIELTVIAAIAFAVATPMRSTDTPEAILYAGIAGVVLGAIAIAAMSSWLPKQARSLRGTFWVATSCFVAVYATNSIFVMNEFGVGQLGASFPSVLALTVLGTAMLTGTLWLGMDWLRATGWYFFNRKAPVMGDYPIGAFCYTKAMFLKKRASEMAGDIRWEGCDESTVIDEQYPVDAWVLPKLDLPNGSSIERTSLIAGFAGLSIALTVLCIMVPVTMELIEDFFPGQPSFAMMMIVFQSIAFPGMILFSLAISAAMFWHGSVLLRFAIATLIVSPGTIAFVIAYRVVINANDIDFIEGFCAVMFTQMLATGLVAVAIQFWTPWTLTHYRESSEAIPPTGVRSIIELTLIAAVGFAAFGAIDVPQLLEGLLFFAAVGLLAGLICIGAIIALLQGKERNKRRLAASAITAFVAAFGFNAFFAVMEYGWYSIADYFFIVLPTSIYGTVLILGTVLLSIHWLRGCGWQCENRKELLQQGHYE</sequence>
<dbReference type="Proteomes" id="UP000315010">
    <property type="component" value="Unassembled WGS sequence"/>
</dbReference>
<feature type="transmembrane region" description="Helical" evidence="1">
    <location>
        <begin position="115"/>
        <end position="136"/>
    </location>
</feature>
<feature type="transmembrane region" description="Helical" evidence="1">
    <location>
        <begin position="188"/>
        <end position="207"/>
    </location>
</feature>
<evidence type="ECO:0000256" key="1">
    <source>
        <dbReference type="SAM" id="Phobius"/>
    </source>
</evidence>
<feature type="transmembrane region" description="Helical" evidence="1">
    <location>
        <begin position="455"/>
        <end position="477"/>
    </location>
</feature>
<reference evidence="2 3" key="1">
    <citation type="submission" date="2019-02" db="EMBL/GenBank/DDBJ databases">
        <title>Deep-cultivation of Planctomycetes and their phenomic and genomic characterization uncovers novel biology.</title>
        <authorList>
            <person name="Wiegand S."/>
            <person name="Jogler M."/>
            <person name="Boedeker C."/>
            <person name="Pinto D."/>
            <person name="Vollmers J."/>
            <person name="Rivas-Marin E."/>
            <person name="Kohn T."/>
            <person name="Peeters S.H."/>
            <person name="Heuer A."/>
            <person name="Rast P."/>
            <person name="Oberbeckmann S."/>
            <person name="Bunk B."/>
            <person name="Jeske O."/>
            <person name="Meyerdierks A."/>
            <person name="Storesund J.E."/>
            <person name="Kallscheuer N."/>
            <person name="Luecker S."/>
            <person name="Lage O.M."/>
            <person name="Pohl T."/>
            <person name="Merkel B.J."/>
            <person name="Hornburger P."/>
            <person name="Mueller R.-W."/>
            <person name="Bruemmer F."/>
            <person name="Labrenz M."/>
            <person name="Spormann A.M."/>
            <person name="Op Den Camp H."/>
            <person name="Overmann J."/>
            <person name="Amann R."/>
            <person name="Jetten M.S.M."/>
            <person name="Mascher T."/>
            <person name="Medema M.H."/>
            <person name="Devos D.P."/>
            <person name="Kaster A.-K."/>
            <person name="Ovreas L."/>
            <person name="Rohde M."/>
            <person name="Galperin M.Y."/>
            <person name="Jogler C."/>
        </authorList>
    </citation>
    <scope>NUCLEOTIDE SEQUENCE [LARGE SCALE GENOMIC DNA]</scope>
    <source>
        <strain evidence="2 3">CA13</strain>
    </source>
</reference>
<protein>
    <submittedName>
        <fullName evidence="2">Uncharacterized protein</fullName>
    </submittedName>
</protein>
<feature type="transmembrane region" description="Helical" evidence="1">
    <location>
        <begin position="422"/>
        <end position="443"/>
    </location>
</feature>
<keyword evidence="1" id="KW-0472">Membrane</keyword>
<feature type="transmembrane region" description="Helical" evidence="1">
    <location>
        <begin position="148"/>
        <end position="167"/>
    </location>
</feature>
<feature type="transmembrane region" description="Helical" evidence="1">
    <location>
        <begin position="489"/>
        <end position="514"/>
    </location>
</feature>
<evidence type="ECO:0000313" key="2">
    <source>
        <dbReference type="EMBL" id="TWT83560.1"/>
    </source>
</evidence>
<evidence type="ECO:0000313" key="3">
    <source>
        <dbReference type="Proteomes" id="UP000315010"/>
    </source>
</evidence>
<keyword evidence="1" id="KW-1133">Transmembrane helix</keyword>
<feature type="transmembrane region" description="Helical" evidence="1">
    <location>
        <begin position="47"/>
        <end position="67"/>
    </location>
</feature>
<dbReference type="RefSeq" id="WP_146400818.1">
    <property type="nucleotide sequence ID" value="NZ_SJPJ01000001.1"/>
</dbReference>